<dbReference type="InterPro" id="IPR016047">
    <property type="entry name" value="M23ase_b-sheet_dom"/>
</dbReference>
<proteinExistence type="predicted"/>
<evidence type="ECO:0000256" key="4">
    <source>
        <dbReference type="ARBA" id="ARBA00022801"/>
    </source>
</evidence>
<dbReference type="OrthoDB" id="9809144at2"/>
<evidence type="ECO:0000256" key="6">
    <source>
        <dbReference type="ARBA" id="ARBA00023049"/>
    </source>
</evidence>
<dbReference type="Gene3D" id="2.70.70.10">
    <property type="entry name" value="Glucose Permease (Domain IIA)"/>
    <property type="match status" value="1"/>
</dbReference>
<dbReference type="EMBL" id="CXSU01000011">
    <property type="protein sequence ID" value="CTQ49298.1"/>
    <property type="molecule type" value="Genomic_DNA"/>
</dbReference>
<keyword evidence="10" id="KW-1185">Reference proteome</keyword>
<name>A0A0M6YG19_9RHOB</name>
<evidence type="ECO:0000256" key="2">
    <source>
        <dbReference type="ARBA" id="ARBA00022670"/>
    </source>
</evidence>
<evidence type="ECO:0000256" key="3">
    <source>
        <dbReference type="ARBA" id="ARBA00022723"/>
    </source>
</evidence>
<feature type="signal peptide" evidence="7">
    <location>
        <begin position="1"/>
        <end position="17"/>
    </location>
</feature>
<dbReference type="InterPro" id="IPR011055">
    <property type="entry name" value="Dup_hybrid_motif"/>
</dbReference>
<dbReference type="PANTHER" id="PTHR21666">
    <property type="entry name" value="PEPTIDASE-RELATED"/>
    <property type="match status" value="1"/>
</dbReference>
<evidence type="ECO:0000313" key="10">
    <source>
        <dbReference type="Proteomes" id="UP000049222"/>
    </source>
</evidence>
<dbReference type="GO" id="GO:0046872">
    <property type="term" value="F:metal ion binding"/>
    <property type="evidence" value="ECO:0007669"/>
    <property type="project" value="UniProtKB-KW"/>
</dbReference>
<dbReference type="STRING" id="420998.JDO7802_01311"/>
<dbReference type="Pfam" id="PF01551">
    <property type="entry name" value="Peptidase_M23"/>
    <property type="match status" value="1"/>
</dbReference>
<evidence type="ECO:0000259" key="8">
    <source>
        <dbReference type="Pfam" id="PF01551"/>
    </source>
</evidence>
<gene>
    <name evidence="9" type="ORF">JDO7802_01311</name>
</gene>
<feature type="chain" id="PRO_5005807993" evidence="7">
    <location>
        <begin position="18"/>
        <end position="379"/>
    </location>
</feature>
<reference evidence="9 10" key="1">
    <citation type="submission" date="2015-07" db="EMBL/GenBank/DDBJ databases">
        <authorList>
            <person name="Noorani M."/>
        </authorList>
    </citation>
    <scope>NUCLEOTIDE SEQUENCE [LARGE SCALE GENOMIC DNA]</scope>
    <source>
        <strain evidence="9 10">CECT 7802</strain>
    </source>
</reference>
<evidence type="ECO:0000313" key="9">
    <source>
        <dbReference type="EMBL" id="CTQ49298.1"/>
    </source>
</evidence>
<keyword evidence="6" id="KW-0482">Metalloprotease</keyword>
<keyword evidence="3" id="KW-0479">Metal-binding</keyword>
<dbReference type="AlphaFoldDB" id="A0A0M6YG19"/>
<feature type="domain" description="M23ase beta-sheet core" evidence="8">
    <location>
        <begin position="250"/>
        <end position="357"/>
    </location>
</feature>
<dbReference type="InterPro" id="IPR050570">
    <property type="entry name" value="Cell_wall_metabolism_enzyme"/>
</dbReference>
<sequence>MIRLAALIVLLGWPVQAQTAADTARAAATQLSSAARQLEQAQGARDRVAALTAVVKAYEEGLSALRDGLRQVAIRERALTADLRAREAEIGRLIAALQAIERAPAPLLLMHPSGALGSARSSMMLGEVAPALNARAEGLRADLETLREVRLLEQSAADSLALGLTGVQEARVALSEAIAERSDLPPRLSEDAARIAALLGRVDTLEAFAQGLGTLPPTASTPLEPPLPLPVAGRVLRGFGQPDAAGIARPGLVIAAPPAAIVTAPAAGTIRYSGPLLDYGNVIILEPQSGLLLVFAGLAQVYAGQAKIVRAGAPLGLMGGGSRVAGENLRDVATDGGALRSETLYIEVRQGGTPTDPATWFAIEQGAATGAAERTGIER</sequence>
<accession>A0A0M6YG19</accession>
<comment type="cofactor">
    <cofactor evidence="1">
        <name>Zn(2+)</name>
        <dbReference type="ChEBI" id="CHEBI:29105"/>
    </cofactor>
</comment>
<organism evidence="9 10">
    <name type="scientific">Jannaschia donghaensis</name>
    <dbReference type="NCBI Taxonomy" id="420998"/>
    <lineage>
        <taxon>Bacteria</taxon>
        <taxon>Pseudomonadati</taxon>
        <taxon>Pseudomonadota</taxon>
        <taxon>Alphaproteobacteria</taxon>
        <taxon>Rhodobacterales</taxon>
        <taxon>Roseobacteraceae</taxon>
        <taxon>Jannaschia</taxon>
    </lineage>
</organism>
<dbReference type="SUPFAM" id="SSF51261">
    <property type="entry name" value="Duplicated hybrid motif"/>
    <property type="match status" value="1"/>
</dbReference>
<keyword evidence="4" id="KW-0378">Hydrolase</keyword>
<keyword evidence="5" id="KW-0862">Zinc</keyword>
<evidence type="ECO:0000256" key="5">
    <source>
        <dbReference type="ARBA" id="ARBA00022833"/>
    </source>
</evidence>
<dbReference type="PANTHER" id="PTHR21666:SF288">
    <property type="entry name" value="CELL DIVISION PROTEIN YTFB"/>
    <property type="match status" value="1"/>
</dbReference>
<dbReference type="GO" id="GO:0004222">
    <property type="term" value="F:metalloendopeptidase activity"/>
    <property type="evidence" value="ECO:0007669"/>
    <property type="project" value="TreeGrafter"/>
</dbReference>
<evidence type="ECO:0000256" key="1">
    <source>
        <dbReference type="ARBA" id="ARBA00001947"/>
    </source>
</evidence>
<dbReference type="Proteomes" id="UP000049222">
    <property type="component" value="Unassembled WGS sequence"/>
</dbReference>
<dbReference type="GO" id="GO:0006508">
    <property type="term" value="P:proteolysis"/>
    <property type="evidence" value="ECO:0007669"/>
    <property type="project" value="UniProtKB-KW"/>
</dbReference>
<keyword evidence="2" id="KW-0645">Protease</keyword>
<dbReference type="RefSeq" id="WP_055083789.1">
    <property type="nucleotide sequence ID" value="NZ_CXSU01000011.1"/>
</dbReference>
<keyword evidence="7" id="KW-0732">Signal</keyword>
<dbReference type="CDD" id="cd12797">
    <property type="entry name" value="M23_peptidase"/>
    <property type="match status" value="1"/>
</dbReference>
<evidence type="ECO:0000256" key="7">
    <source>
        <dbReference type="SAM" id="SignalP"/>
    </source>
</evidence>
<protein>
    <submittedName>
        <fullName evidence="9">AmiB activator</fullName>
    </submittedName>
</protein>